<organism evidence="1 2">
    <name type="scientific">Mycobacterium intracellulare subsp. chimaera</name>
    <dbReference type="NCBI Taxonomy" id="222805"/>
    <lineage>
        <taxon>Bacteria</taxon>
        <taxon>Bacillati</taxon>
        <taxon>Actinomycetota</taxon>
        <taxon>Actinomycetes</taxon>
        <taxon>Mycobacteriales</taxon>
        <taxon>Mycobacteriaceae</taxon>
        <taxon>Mycobacterium</taxon>
        <taxon>Mycobacterium avium complex (MAC)</taxon>
    </lineage>
</organism>
<dbReference type="EMBL" id="JASZZX010000025">
    <property type="protein sequence ID" value="MDM3928695.1"/>
    <property type="molecule type" value="Genomic_DNA"/>
</dbReference>
<reference evidence="1 2" key="1">
    <citation type="submission" date="2023-06" db="EMBL/GenBank/DDBJ databases">
        <title>Itaconate inhibition of nontuberculous mycobacteria.</title>
        <authorList>
            <person name="Breen P."/>
            <person name="Zimbric M."/>
            <person name="Caverly L."/>
        </authorList>
    </citation>
    <scope>NUCLEOTIDE SEQUENCE [LARGE SCALE GENOMIC DNA]</scope>
    <source>
        <strain evidence="1 2">FLAC1071</strain>
    </source>
</reference>
<dbReference type="RefSeq" id="WP_180844020.1">
    <property type="nucleotide sequence ID" value="NZ_CP012886.2"/>
</dbReference>
<comment type="caution">
    <text evidence="1">The sequence shown here is derived from an EMBL/GenBank/DDBJ whole genome shotgun (WGS) entry which is preliminary data.</text>
</comment>
<sequence length="279" mass="30992">MLYKVGRTSRRRNNGGYPRRTLTTVKAYIYASRAGAEAGVLSQCFIDFAELSRKAFLNEDSTVWANAEAPHASFWALTDSSQYVYVHRSTVPGYARLTSGRIRWARKFDDTTGKAEVDLDTKTIPGEPDKHITLIVKHRMPGQAVKIIDESRRDESHTAGVYTKGPLTVIDLPAFTPPANPQPPSEFEINHARYHGVNHMMSTLDTENADLVRRHLNLYAFDIPPETIDKLNEHLDVIEGYASQYADVLYSRLAEAHNAATLGTGGNATVSAMTVSPSR</sequence>
<evidence type="ECO:0000313" key="1">
    <source>
        <dbReference type="EMBL" id="MDM3928695.1"/>
    </source>
</evidence>
<accession>A0ABT7P690</accession>
<gene>
    <name evidence="1" type="ORF">QRB35_22040</name>
</gene>
<evidence type="ECO:0000313" key="2">
    <source>
        <dbReference type="Proteomes" id="UP001529272"/>
    </source>
</evidence>
<protein>
    <submittedName>
        <fullName evidence="1">Uncharacterized protein</fullName>
    </submittedName>
</protein>
<keyword evidence="2" id="KW-1185">Reference proteome</keyword>
<proteinExistence type="predicted"/>
<name>A0ABT7P690_MYCIT</name>
<reference evidence="2" key="2">
    <citation type="submission" date="2023-06" db="EMBL/GenBank/DDBJ databases">
        <title>Itaconate inhibition of nontuberculous mycobacteria.</title>
        <authorList>
            <person name="Spilker T."/>
        </authorList>
    </citation>
    <scope>NUCLEOTIDE SEQUENCE [LARGE SCALE GENOMIC DNA]</scope>
    <source>
        <strain evidence="2">FLAC1071</strain>
    </source>
</reference>
<dbReference type="Proteomes" id="UP001529272">
    <property type="component" value="Unassembled WGS sequence"/>
</dbReference>